<accession>A0AA41JTV7</accession>
<dbReference type="AlphaFoldDB" id="A0AA41JTV7"/>
<feature type="compositionally biased region" description="Basic and acidic residues" evidence="1">
    <location>
        <begin position="191"/>
        <end position="201"/>
    </location>
</feature>
<name>A0AA41JTV7_LEVBR</name>
<sequence>MDKECPIDQIKLTMFNEYELKDGTICYDCAKKLGLVGTHDEDIVELAKAAKAIINVDKAKQMIASETSVDVNLLKSVYADTSTDNKNTDDMDTNESSQSEGSHDNPSTQDIDLSKKEPKIWKGDGVTGFLYGIAFGFVVGLFNMMFFHISHLGVIVWIATWLIMGLHPHFKDNRTNEEIAADAEKTRKDREAALASKKDAKQPSPTSNVSQTVVVGAPKKKTSRKAPHCPKCKSNNIQILDNKRKFSVGKTAVGGVVFGAAGAAVGAFSGKKGKKYHAVCMDCGKKFQIKL</sequence>
<organism evidence="3 4">
    <name type="scientific">Levilactobacillus brevis</name>
    <name type="common">Lactobacillus brevis</name>
    <dbReference type="NCBI Taxonomy" id="1580"/>
    <lineage>
        <taxon>Bacteria</taxon>
        <taxon>Bacillati</taxon>
        <taxon>Bacillota</taxon>
        <taxon>Bacilli</taxon>
        <taxon>Lactobacillales</taxon>
        <taxon>Lactobacillaceae</taxon>
        <taxon>Levilactobacillus</taxon>
    </lineage>
</organism>
<keyword evidence="2" id="KW-0472">Membrane</keyword>
<comment type="caution">
    <text evidence="3">The sequence shown here is derived from an EMBL/GenBank/DDBJ whole genome shotgun (WGS) entry which is preliminary data.</text>
</comment>
<evidence type="ECO:0000313" key="4">
    <source>
        <dbReference type="Proteomes" id="UP000676478"/>
    </source>
</evidence>
<feature type="region of interest" description="Disordered" evidence="1">
    <location>
        <begin position="191"/>
        <end position="211"/>
    </location>
</feature>
<feature type="transmembrane region" description="Helical" evidence="2">
    <location>
        <begin position="125"/>
        <end position="142"/>
    </location>
</feature>
<evidence type="ECO:0000256" key="2">
    <source>
        <dbReference type="SAM" id="Phobius"/>
    </source>
</evidence>
<protein>
    <submittedName>
        <fullName evidence="3">Uncharacterized protein</fullName>
    </submittedName>
</protein>
<proteinExistence type="predicted"/>
<feature type="region of interest" description="Disordered" evidence="1">
    <location>
        <begin position="84"/>
        <end position="116"/>
    </location>
</feature>
<feature type="compositionally biased region" description="Polar residues" evidence="1">
    <location>
        <begin position="95"/>
        <end position="111"/>
    </location>
</feature>
<reference evidence="3" key="1">
    <citation type="submission" date="2020-12" db="EMBL/GenBank/DDBJ databases">
        <authorList>
            <person name="Mcmullen J.G."/>
        </authorList>
    </citation>
    <scope>NUCLEOTIDE SEQUENCE</scope>
    <source>
        <strain evidence="3">Dm-2019-70</strain>
    </source>
</reference>
<evidence type="ECO:0000256" key="1">
    <source>
        <dbReference type="SAM" id="MobiDB-lite"/>
    </source>
</evidence>
<keyword evidence="2" id="KW-1133">Transmembrane helix</keyword>
<feature type="transmembrane region" description="Helical" evidence="2">
    <location>
        <begin position="148"/>
        <end position="166"/>
    </location>
</feature>
<evidence type="ECO:0000313" key="3">
    <source>
        <dbReference type="EMBL" id="MBS1011482.1"/>
    </source>
</evidence>
<dbReference type="RefSeq" id="WP_211756789.1">
    <property type="nucleotide sequence ID" value="NZ_JAERKF010000017.1"/>
</dbReference>
<dbReference type="EMBL" id="JAERKF010000017">
    <property type="protein sequence ID" value="MBS1011482.1"/>
    <property type="molecule type" value="Genomic_DNA"/>
</dbReference>
<dbReference type="Proteomes" id="UP000676478">
    <property type="component" value="Unassembled WGS sequence"/>
</dbReference>
<reference evidence="3" key="2">
    <citation type="submission" date="2022-09" db="EMBL/GenBank/DDBJ databases">
        <title>Genome-inferred correspondence between phylogeny and metabolic traits in the wild Drosophila gut microbiome.</title>
        <authorList>
            <person name="Bueno E."/>
            <person name="Blow F."/>
            <person name="Douglas A.E."/>
        </authorList>
    </citation>
    <scope>NUCLEOTIDE SEQUENCE</scope>
    <source>
        <strain evidence="3">Dm-2019-70</strain>
    </source>
</reference>
<keyword evidence="2" id="KW-0812">Transmembrane</keyword>
<gene>
    <name evidence="3" type="ORF">JK167_11680</name>
</gene>